<dbReference type="EMBL" id="SRYB01000046">
    <property type="protein sequence ID" value="TGY75991.1"/>
    <property type="molecule type" value="Genomic_DNA"/>
</dbReference>
<proteinExistence type="predicted"/>
<protein>
    <submittedName>
        <fullName evidence="1">Glycosyltransferase family 2 protein</fullName>
    </submittedName>
</protein>
<dbReference type="Proteomes" id="UP000306319">
    <property type="component" value="Unassembled WGS sequence"/>
</dbReference>
<accession>A0AC61RAL5</accession>
<gene>
    <name evidence="1" type="ORF">E5331_19005</name>
</gene>
<organism evidence="1 2">
    <name type="scientific">Lepagella muris</name>
    <dbReference type="NCBI Taxonomy" id="3032870"/>
    <lineage>
        <taxon>Bacteria</taxon>
        <taxon>Pseudomonadati</taxon>
        <taxon>Bacteroidota</taxon>
        <taxon>Bacteroidia</taxon>
        <taxon>Bacteroidales</taxon>
        <taxon>Muribaculaceae</taxon>
        <taxon>Lepagella</taxon>
    </lineage>
</organism>
<sequence>MVSIITPCYNAARCIQDTIQSVISQTYQDWEMLIVDDCSTDNSVEIVKSLAAKEPRIKLFSTEKPSGSPSLPRNIGIENAKGEYIAFLDADDLWLPDKLSEQVKFLENNGYKFVYSDYEKINYDGVRNNRKIRMAQSSSFWDILESCSIPCLTVLLKMNIINETRFKSIPKEDYAFWLDILKKDVIAHNTGKIHALYREQQQSRSSNKFKMISQQWFVLRNIQGVKPIVASYFMLIFLFKGFFKYLK</sequence>
<evidence type="ECO:0000313" key="1">
    <source>
        <dbReference type="EMBL" id="TGY75991.1"/>
    </source>
</evidence>
<keyword evidence="2" id="KW-1185">Reference proteome</keyword>
<name>A0AC61RAL5_9BACT</name>
<comment type="caution">
    <text evidence="1">The sequence shown here is derived from an EMBL/GenBank/DDBJ whole genome shotgun (WGS) entry which is preliminary data.</text>
</comment>
<reference evidence="1" key="1">
    <citation type="submission" date="2019-04" db="EMBL/GenBank/DDBJ databases">
        <title>Microbes associate with the intestines of laboratory mice.</title>
        <authorList>
            <person name="Navarre W."/>
            <person name="Wong E."/>
            <person name="Huang K."/>
            <person name="Tropini C."/>
            <person name="Ng K."/>
            <person name="Yu B."/>
        </authorList>
    </citation>
    <scope>NUCLEOTIDE SEQUENCE</scope>
    <source>
        <strain evidence="1">NM04_E33</strain>
    </source>
</reference>
<evidence type="ECO:0000313" key="2">
    <source>
        <dbReference type="Proteomes" id="UP000306319"/>
    </source>
</evidence>